<sequence length="210" mass="22983">MLTDLQHKPQSGRSVKPALASSCDPFVQGQIRDVKLGQVFLLIENPPAFPGHPGTGLERVMQGPDPAHALLGLRVYVLPHHNLENSRPSKDPGHAPIVEELSCALRDAGQEFVFCLAGAFLRPAHKRFQGGVPADTDDGDHGREDAQGRDREDEAVQDADRLGEVLFAQPIAEEGDQWRLDRDRLLDYMVAVVVGVSHTYQEPHVAVPAL</sequence>
<gene>
    <name evidence="1" type="ORF">BO66DRAFT_404659</name>
</gene>
<organism evidence="1 2">
    <name type="scientific">Aspergillus aculeatinus CBS 121060</name>
    <dbReference type="NCBI Taxonomy" id="1448322"/>
    <lineage>
        <taxon>Eukaryota</taxon>
        <taxon>Fungi</taxon>
        <taxon>Dikarya</taxon>
        <taxon>Ascomycota</taxon>
        <taxon>Pezizomycotina</taxon>
        <taxon>Eurotiomycetes</taxon>
        <taxon>Eurotiomycetidae</taxon>
        <taxon>Eurotiales</taxon>
        <taxon>Aspergillaceae</taxon>
        <taxon>Aspergillus</taxon>
        <taxon>Aspergillus subgen. Circumdati</taxon>
    </lineage>
</organism>
<evidence type="ECO:0000313" key="2">
    <source>
        <dbReference type="Proteomes" id="UP000249661"/>
    </source>
</evidence>
<protein>
    <submittedName>
        <fullName evidence="1">Uncharacterized protein</fullName>
    </submittedName>
</protein>
<accession>A0ACD1GZ52</accession>
<keyword evidence="2" id="KW-1185">Reference proteome</keyword>
<reference evidence="1" key="1">
    <citation type="submission" date="2018-02" db="EMBL/GenBank/DDBJ databases">
        <title>The genomes of Aspergillus section Nigri reveals drivers in fungal speciation.</title>
        <authorList>
            <consortium name="DOE Joint Genome Institute"/>
            <person name="Vesth T.C."/>
            <person name="Nybo J."/>
            <person name="Theobald S."/>
            <person name="Brandl J."/>
            <person name="Frisvad J.C."/>
            <person name="Nielsen K.F."/>
            <person name="Lyhne E.K."/>
            <person name="Kogle M.E."/>
            <person name="Kuo A."/>
            <person name="Riley R."/>
            <person name="Clum A."/>
            <person name="Nolan M."/>
            <person name="Lipzen A."/>
            <person name="Salamov A."/>
            <person name="Henrissat B."/>
            <person name="Wiebenga A."/>
            <person name="De vries R.P."/>
            <person name="Grigoriev I.V."/>
            <person name="Mortensen U.H."/>
            <person name="Andersen M.R."/>
            <person name="Baker S.E."/>
        </authorList>
    </citation>
    <scope>NUCLEOTIDE SEQUENCE</scope>
    <source>
        <strain evidence="1">CBS 121060</strain>
    </source>
</reference>
<name>A0ACD1GZ52_9EURO</name>
<dbReference type="Proteomes" id="UP000249661">
    <property type="component" value="Unassembled WGS sequence"/>
</dbReference>
<evidence type="ECO:0000313" key="1">
    <source>
        <dbReference type="EMBL" id="RAH66455.1"/>
    </source>
</evidence>
<dbReference type="EMBL" id="KZ824982">
    <property type="protein sequence ID" value="RAH66455.1"/>
    <property type="molecule type" value="Genomic_DNA"/>
</dbReference>
<proteinExistence type="predicted"/>